<dbReference type="KEGG" id="aaf:AURANDRAFT_60942"/>
<feature type="region of interest" description="Disordered" evidence="1">
    <location>
        <begin position="1"/>
        <end position="32"/>
    </location>
</feature>
<feature type="region of interest" description="Disordered" evidence="1">
    <location>
        <begin position="1045"/>
        <end position="1067"/>
    </location>
</feature>
<evidence type="ECO:0000313" key="3">
    <source>
        <dbReference type="Proteomes" id="UP000002729"/>
    </source>
</evidence>
<feature type="region of interest" description="Disordered" evidence="1">
    <location>
        <begin position="937"/>
        <end position="1020"/>
    </location>
</feature>
<feature type="region of interest" description="Disordered" evidence="1">
    <location>
        <begin position="1190"/>
        <end position="1253"/>
    </location>
</feature>
<proteinExistence type="predicted"/>
<feature type="compositionally biased region" description="Basic residues" evidence="1">
    <location>
        <begin position="1"/>
        <end position="16"/>
    </location>
</feature>
<feature type="compositionally biased region" description="Low complexity" evidence="1">
    <location>
        <begin position="1008"/>
        <end position="1020"/>
    </location>
</feature>
<dbReference type="InParanoid" id="F0XWV0"/>
<feature type="compositionally biased region" description="Low complexity" evidence="1">
    <location>
        <begin position="1213"/>
        <end position="1227"/>
    </location>
</feature>
<organism evidence="3">
    <name type="scientific">Aureococcus anophagefferens</name>
    <name type="common">Harmful bloom alga</name>
    <dbReference type="NCBI Taxonomy" id="44056"/>
    <lineage>
        <taxon>Eukaryota</taxon>
        <taxon>Sar</taxon>
        <taxon>Stramenopiles</taxon>
        <taxon>Ochrophyta</taxon>
        <taxon>Pelagophyceae</taxon>
        <taxon>Pelagomonadales</taxon>
        <taxon>Pelagomonadaceae</taxon>
        <taxon>Aureococcus</taxon>
    </lineage>
</organism>
<evidence type="ECO:0000313" key="2">
    <source>
        <dbReference type="EMBL" id="EGB12843.1"/>
    </source>
</evidence>
<feature type="compositionally biased region" description="Basic and acidic residues" evidence="1">
    <location>
        <begin position="17"/>
        <end position="32"/>
    </location>
</feature>
<dbReference type="Proteomes" id="UP000002729">
    <property type="component" value="Unassembled WGS sequence"/>
</dbReference>
<feature type="compositionally biased region" description="Basic and acidic residues" evidence="1">
    <location>
        <begin position="1141"/>
        <end position="1164"/>
    </location>
</feature>
<dbReference type="OrthoDB" id="206934at2759"/>
<dbReference type="RefSeq" id="XP_009032475.1">
    <property type="nucleotide sequence ID" value="XM_009034227.1"/>
</dbReference>
<sequence length="1330" mass="144291">MAPAKHHHAHHRHDHGVHKNDRKYHEEKHKRAAEAQQAALLAAAAKGDVEGVMQYIMNERNAQNHLLLHACFRAAQESEIPSFKGSDLGRFPLACLRFKNLTEAQFLTVLRWDERAAGQGAKICNTTSICMVLHEFDIVSLPRAAETANEQGWFPLHILAHTTARPTTTMVRALTVLYPAAARAPIVSGWLPLQLLCQHARNKGDNSHHGVRATPALLSALRAAYPGAATECLPQARKNGLGEKTAESLLPFDLPHREACVAALRENALDMVKRDDHDRFEAERLKGQLKFEARRAADAGDAPGVVDVLKHAHGHYSGITDVLDDRGHALFARCLDRCGETLDDASFDYLFRASPGAPFREDFQRMLPIHTLMNGCEAATPHMVRSLNAAHPKGGAHRGLRGWTPLHFFCMRNPTWPRAAAILALLLDTKSGAKACRLRDQRGDLPIHLFCQTCADLKDVVEQEIASGNYGRARRRPPPKKKTKVENVRAAFRRASVAVGLAGGADDDDEPEAPEEEAYAWNADQAVACVKLLVKAYPESWRLAGKGKVTSLDLAPPELHEAMLKAADGRAGDGSESSDDDLDNKFNLAKFEDGLHDVKTHKHQRHKVDLETADLGDVVDDGKTDEGLCHRLLRRYDGANARDAGEHGGFLLHRLLRRKPDVGADVLRAVLTWSSKAARTADGEGWHPLHLLARRATTDRLVTGASARRVLNTFRECAVLRGGGDGRLQNPLAALCAHLTHKSAHVKTPLSYENHWTKETYDEWEQRMVAVARALADGHPDARTQKTAHGHVAVDLLPAHADYDGLRAVARPPPRRAPVDKHALGRMAPRLAKLADAAFAAEAAGDAADEARDGAARLTKCIPLGLPVEDGGITAISRPPTAASDYDDPPSTPVGGARRPRTPGGTVARPTTSGGTLRPTTPGGTLLVRLRVDVANAQSGRPATPLSPGGTRLATTPRETRTLRPLTPGGSLRPLTPGGRIQHKPLADHGLRRPKTPDGSHLVPPLTPGGTFRPTTRGGTLLRDSNLHEHTHDFNGNPIGDHGECVFGADGVPRPKSKHAERKTYGHTGLRIVTRSVEEAAAAFERHRDRGATPTTPRRASTPGARRRPRTPGAVVSFSDAPTPLRSSSRGGSRGGQRPDTAARKAERAARRRDRAAAADAHVRDVQRAEELAAAAELEAADAELKVERKKRKRATRLAKQARGVASSKAAARRASMAARRAALAAAAPPPPGLPALPALPAAPARDDDRPDPTLAAAEKRRRRDKSYLNRVTFLGRSIGLRLCLRATVQPGVHGYRHHANAAPTRKPSAIRDWVTSDLNRSALAGRHEW</sequence>
<evidence type="ECO:0000256" key="1">
    <source>
        <dbReference type="SAM" id="MobiDB-lite"/>
    </source>
</evidence>
<protein>
    <submittedName>
        <fullName evidence="2">Uncharacterized protein</fullName>
    </submittedName>
</protein>
<reference evidence="2 3" key="1">
    <citation type="journal article" date="2011" name="Proc. Natl. Acad. Sci. U.S.A.">
        <title>Niche of harmful alga Aureococcus anophagefferens revealed through ecogenomics.</title>
        <authorList>
            <person name="Gobler C.J."/>
            <person name="Berry D.L."/>
            <person name="Dyhrman S.T."/>
            <person name="Wilhelm S.W."/>
            <person name="Salamov A."/>
            <person name="Lobanov A.V."/>
            <person name="Zhang Y."/>
            <person name="Collier J.L."/>
            <person name="Wurch L.L."/>
            <person name="Kustka A.B."/>
            <person name="Dill B.D."/>
            <person name="Shah M."/>
            <person name="VerBerkmoes N.C."/>
            <person name="Kuo A."/>
            <person name="Terry A."/>
            <person name="Pangilinan J."/>
            <person name="Lindquist E.A."/>
            <person name="Lucas S."/>
            <person name="Paulsen I.T."/>
            <person name="Hattenrath-Lehmann T.K."/>
            <person name="Talmage S.C."/>
            <person name="Walker E.A."/>
            <person name="Koch F."/>
            <person name="Burson A.M."/>
            <person name="Marcoval M.A."/>
            <person name="Tang Y.Z."/>
            <person name="Lecleir G.R."/>
            <person name="Coyne K.J."/>
            <person name="Berg G.M."/>
            <person name="Bertrand E.M."/>
            <person name="Saito M.A."/>
            <person name="Gladyshev V.N."/>
            <person name="Grigoriev I.V."/>
        </authorList>
    </citation>
    <scope>NUCLEOTIDE SEQUENCE [LARGE SCALE GENOMIC DNA]</scope>
    <source>
        <strain evidence="3">CCMP 1984</strain>
    </source>
</reference>
<name>F0XWV0_AURAN</name>
<dbReference type="GeneID" id="20223245"/>
<feature type="region of interest" description="Disordered" evidence="1">
    <location>
        <begin position="870"/>
        <end position="923"/>
    </location>
</feature>
<feature type="compositionally biased region" description="Basic and acidic residues" evidence="1">
    <location>
        <begin position="985"/>
        <end position="998"/>
    </location>
</feature>
<feature type="compositionally biased region" description="Low complexity" evidence="1">
    <location>
        <begin position="1092"/>
        <end position="1104"/>
    </location>
</feature>
<gene>
    <name evidence="2" type="ORF">AURANDRAFT_60942</name>
</gene>
<keyword evidence="3" id="KW-1185">Reference proteome</keyword>
<dbReference type="EMBL" id="GL833120">
    <property type="protein sequence ID" value="EGB12843.1"/>
    <property type="molecule type" value="Genomic_DNA"/>
</dbReference>
<feature type="compositionally biased region" description="Low complexity" evidence="1">
    <location>
        <begin position="951"/>
        <end position="968"/>
    </location>
</feature>
<feature type="compositionally biased region" description="Low complexity" evidence="1">
    <location>
        <begin position="893"/>
        <end position="923"/>
    </location>
</feature>
<feature type="region of interest" description="Disordered" evidence="1">
    <location>
        <begin position="1084"/>
        <end position="1164"/>
    </location>
</feature>
<accession>F0XWV0</accession>